<evidence type="ECO:0000256" key="1">
    <source>
        <dbReference type="ARBA" id="ARBA00001946"/>
    </source>
</evidence>
<evidence type="ECO:0000256" key="2">
    <source>
        <dbReference type="ARBA" id="ARBA00004913"/>
    </source>
</evidence>
<dbReference type="PANTHER" id="PTHR31009">
    <property type="entry name" value="S-ADENOSYL-L-METHIONINE:CARBOXYL METHYLTRANSFERASE FAMILY PROTEIN"/>
    <property type="match status" value="1"/>
</dbReference>
<organism evidence="9 10">
    <name type="scientific">Coffea arabica</name>
    <name type="common">Arabian coffee</name>
    <dbReference type="NCBI Taxonomy" id="13443"/>
    <lineage>
        <taxon>Eukaryota</taxon>
        <taxon>Viridiplantae</taxon>
        <taxon>Streptophyta</taxon>
        <taxon>Embryophyta</taxon>
        <taxon>Tracheophyta</taxon>
        <taxon>Spermatophyta</taxon>
        <taxon>Magnoliopsida</taxon>
        <taxon>eudicotyledons</taxon>
        <taxon>Gunneridae</taxon>
        <taxon>Pentapetalae</taxon>
        <taxon>asterids</taxon>
        <taxon>lamiids</taxon>
        <taxon>Gentianales</taxon>
        <taxon>Rubiaceae</taxon>
        <taxon>Ixoroideae</taxon>
        <taxon>Gardenieae complex</taxon>
        <taxon>Bertiereae - Coffeeae clade</taxon>
        <taxon>Coffeeae</taxon>
        <taxon>Coffea</taxon>
    </lineage>
</organism>
<dbReference type="InterPro" id="IPR005299">
    <property type="entry name" value="MeTrfase_7"/>
</dbReference>
<keyword evidence="8" id="KW-0472">Membrane</keyword>
<dbReference type="SUPFAM" id="SSF53335">
    <property type="entry name" value="S-adenosyl-L-methionine-dependent methyltransferases"/>
    <property type="match status" value="1"/>
</dbReference>
<evidence type="ECO:0000256" key="4">
    <source>
        <dbReference type="ARBA" id="ARBA00022603"/>
    </source>
</evidence>
<evidence type="ECO:0000256" key="6">
    <source>
        <dbReference type="ARBA" id="ARBA00022723"/>
    </source>
</evidence>
<dbReference type="Proteomes" id="UP001652660">
    <property type="component" value="Chromosome 1c"/>
</dbReference>
<comment type="cofactor">
    <cofactor evidence="1">
        <name>Mg(2+)</name>
        <dbReference type="ChEBI" id="CHEBI:18420"/>
    </cofactor>
</comment>
<protein>
    <submittedName>
        <fullName evidence="10">7-methylxanthine methyltransferase 1-like</fullName>
    </submittedName>
</protein>
<dbReference type="InterPro" id="IPR029063">
    <property type="entry name" value="SAM-dependent_MTases_sf"/>
</dbReference>
<evidence type="ECO:0000256" key="3">
    <source>
        <dbReference type="ARBA" id="ARBA00007967"/>
    </source>
</evidence>
<keyword evidence="9" id="KW-1185">Reference proteome</keyword>
<evidence type="ECO:0000256" key="8">
    <source>
        <dbReference type="SAM" id="Phobius"/>
    </source>
</evidence>
<dbReference type="RefSeq" id="XP_071939724.1">
    <property type="nucleotide sequence ID" value="XM_072083623.1"/>
</dbReference>
<name>A0ABM4X6Q9_COFAR</name>
<gene>
    <name evidence="10" type="primary">LOC140038327</name>
</gene>
<dbReference type="Gene3D" id="3.40.50.150">
    <property type="entry name" value="Vaccinia Virus protein VP39"/>
    <property type="match status" value="1"/>
</dbReference>
<comment type="similarity">
    <text evidence="3">Belongs to the methyltransferase superfamily. Type-7 methyltransferase family.</text>
</comment>
<evidence type="ECO:0000256" key="7">
    <source>
        <dbReference type="ARBA" id="ARBA00022842"/>
    </source>
</evidence>
<evidence type="ECO:0000256" key="5">
    <source>
        <dbReference type="ARBA" id="ARBA00022679"/>
    </source>
</evidence>
<dbReference type="GeneID" id="140038327"/>
<proteinExistence type="inferred from homology"/>
<dbReference type="Pfam" id="PF03492">
    <property type="entry name" value="Methyltransf_7"/>
    <property type="match status" value="1"/>
</dbReference>
<evidence type="ECO:0000313" key="10">
    <source>
        <dbReference type="RefSeq" id="XP_071939724.1"/>
    </source>
</evidence>
<dbReference type="InterPro" id="IPR042086">
    <property type="entry name" value="MeTrfase_capping"/>
</dbReference>
<keyword evidence="6" id="KW-0479">Metal-binding</keyword>
<keyword evidence="8" id="KW-0812">Transmembrane</keyword>
<dbReference type="Gene3D" id="1.10.1200.270">
    <property type="entry name" value="Methyltransferase, alpha-helical capping domain"/>
    <property type="match status" value="1"/>
</dbReference>
<comment type="pathway">
    <text evidence="2">Alkaloid biosynthesis.</text>
</comment>
<feature type="transmembrane region" description="Helical" evidence="8">
    <location>
        <begin position="21"/>
        <end position="40"/>
    </location>
</feature>
<keyword evidence="5" id="KW-0808">Transferase</keyword>
<keyword evidence="7" id="KW-0460">Magnesium</keyword>
<keyword evidence="4" id="KW-0489">Methyltransferase</keyword>
<reference evidence="9" key="1">
    <citation type="journal article" date="2025" name="Foods">
        <title>Unveiling the Microbial Signatures of Arabica Coffee Cherries: Insights into Ripeness Specific Diversity, Functional Traits, and Implications for Quality and Safety.</title>
        <authorList>
            <consortium name="RefSeq"/>
            <person name="Tenea G.N."/>
            <person name="Cifuentes V."/>
            <person name="Reyes P."/>
            <person name="Cevallos-Vallejos M."/>
        </authorList>
    </citation>
    <scope>NUCLEOTIDE SEQUENCE [LARGE SCALE GENOMIC DNA]</scope>
</reference>
<evidence type="ECO:0000313" key="9">
    <source>
        <dbReference type="Proteomes" id="UP001652660"/>
    </source>
</evidence>
<sequence length="200" mass="22257">MDVVQGHASLQLCPALFMEDFFLTTPCILYTLLTAFIGFLRSRVSGEHLFVTLATKIDGPVAYNVQDLLGMTMNDMVSEGLIEEKALDTFNLPHYRPSLEGVKTIIEKNRALKIRYLDTIQLRVIGAEATDCGKGYVFNTNTNAKYRARSLSAICEPIFQAHFGDGIMNDFFIKLAANISQHQGMMKSPINSLVPSLSRT</sequence>
<keyword evidence="8" id="KW-1133">Transmembrane helix</keyword>
<accession>A0ABM4X6Q9</accession>
<reference evidence="10" key="2">
    <citation type="submission" date="2025-08" db="UniProtKB">
        <authorList>
            <consortium name="RefSeq"/>
        </authorList>
    </citation>
    <scope>IDENTIFICATION</scope>
    <source>
        <tissue evidence="10">Leaves</tissue>
    </source>
</reference>